<keyword evidence="1" id="KW-0472">Membrane</keyword>
<accession>A0AAV4TLU5</accession>
<dbReference type="EMBL" id="BPLR01011591">
    <property type="protein sequence ID" value="GIY47543.1"/>
    <property type="molecule type" value="Genomic_DNA"/>
</dbReference>
<protein>
    <submittedName>
        <fullName evidence="2">Uncharacterized protein</fullName>
    </submittedName>
</protein>
<comment type="caution">
    <text evidence="2">The sequence shown here is derived from an EMBL/GenBank/DDBJ whole genome shotgun (WGS) entry which is preliminary data.</text>
</comment>
<keyword evidence="1" id="KW-0812">Transmembrane</keyword>
<evidence type="ECO:0000313" key="3">
    <source>
        <dbReference type="Proteomes" id="UP001054945"/>
    </source>
</evidence>
<feature type="transmembrane region" description="Helical" evidence="1">
    <location>
        <begin position="64"/>
        <end position="86"/>
    </location>
</feature>
<keyword evidence="3" id="KW-1185">Reference proteome</keyword>
<name>A0AAV4TLU5_CAEEX</name>
<evidence type="ECO:0000313" key="2">
    <source>
        <dbReference type="EMBL" id="GIY47543.1"/>
    </source>
</evidence>
<keyword evidence="1" id="KW-1133">Transmembrane helix</keyword>
<dbReference type="Proteomes" id="UP001054945">
    <property type="component" value="Unassembled WGS sequence"/>
</dbReference>
<proteinExistence type="predicted"/>
<organism evidence="2 3">
    <name type="scientific">Caerostris extrusa</name>
    <name type="common">Bark spider</name>
    <name type="synonym">Caerostris bankana</name>
    <dbReference type="NCBI Taxonomy" id="172846"/>
    <lineage>
        <taxon>Eukaryota</taxon>
        <taxon>Metazoa</taxon>
        <taxon>Ecdysozoa</taxon>
        <taxon>Arthropoda</taxon>
        <taxon>Chelicerata</taxon>
        <taxon>Arachnida</taxon>
        <taxon>Araneae</taxon>
        <taxon>Araneomorphae</taxon>
        <taxon>Entelegynae</taxon>
        <taxon>Araneoidea</taxon>
        <taxon>Araneidae</taxon>
        <taxon>Caerostris</taxon>
    </lineage>
</organism>
<sequence length="91" mass="10337">MDFAISGLVNYCGEKARKNFCHGQLLDWLPCVGDMGMRRKDAANRDKGIIVGGLKRIVTVSGRIFIFNLLTFMLLRIFYLCDLNLFSVCNE</sequence>
<dbReference type="AlphaFoldDB" id="A0AAV4TLU5"/>
<reference evidence="2 3" key="1">
    <citation type="submission" date="2021-06" db="EMBL/GenBank/DDBJ databases">
        <title>Caerostris extrusa draft genome.</title>
        <authorList>
            <person name="Kono N."/>
            <person name="Arakawa K."/>
        </authorList>
    </citation>
    <scope>NUCLEOTIDE SEQUENCE [LARGE SCALE GENOMIC DNA]</scope>
</reference>
<gene>
    <name evidence="2" type="ORF">CEXT_63131</name>
</gene>
<evidence type="ECO:0000256" key="1">
    <source>
        <dbReference type="SAM" id="Phobius"/>
    </source>
</evidence>